<dbReference type="Gene3D" id="3.40.630.30">
    <property type="match status" value="2"/>
</dbReference>
<protein>
    <recommendedName>
        <fullName evidence="3">Aminoacyltransferase FemA</fullName>
        <ecNumber evidence="2">2.3.2.17</ecNumber>
    </recommendedName>
    <alternativeName>
        <fullName evidence="11">Factor essential for expression of methicillin resistance A</fullName>
    </alternativeName>
    <alternativeName>
        <fullName evidence="10">N-acetylmuramoyl-L-alanyl-D-glutamyl-L-lysyl-(N6-glycyl)-D-alanyl-D-alanine-diphosphoundecaprenyl-N-acetylglucosamine:glycine glycyltransferase</fullName>
    </alternativeName>
</protein>
<dbReference type="EC" id="2.3.2.17" evidence="2"/>
<evidence type="ECO:0000256" key="6">
    <source>
        <dbReference type="ARBA" id="ARBA00022960"/>
    </source>
</evidence>
<dbReference type="PANTHER" id="PTHR36174:SF2">
    <property type="entry name" value="AMINOACYLTRANSFERASE FEMA"/>
    <property type="match status" value="1"/>
</dbReference>
<comment type="similarity">
    <text evidence="1">Belongs to the FemABX family.</text>
</comment>
<dbReference type="STRING" id="87541.AWM71_01515"/>
<dbReference type="RefSeq" id="WP_060936609.1">
    <property type="nucleotide sequence ID" value="NZ_JASOZP010000003.1"/>
</dbReference>
<dbReference type="SUPFAM" id="SSF46589">
    <property type="entry name" value="tRNA-binding arm"/>
    <property type="match status" value="1"/>
</dbReference>
<keyword evidence="6" id="KW-0133">Cell shape</keyword>
<evidence type="ECO:0000256" key="5">
    <source>
        <dbReference type="ARBA" id="ARBA00022679"/>
    </source>
</evidence>
<dbReference type="SUPFAM" id="SSF55729">
    <property type="entry name" value="Acyl-CoA N-acyltransferases (Nat)"/>
    <property type="match status" value="2"/>
</dbReference>
<evidence type="ECO:0000256" key="11">
    <source>
        <dbReference type="ARBA" id="ARBA00032233"/>
    </source>
</evidence>
<evidence type="ECO:0000256" key="7">
    <source>
        <dbReference type="ARBA" id="ARBA00022984"/>
    </source>
</evidence>
<dbReference type="Pfam" id="PF02388">
    <property type="entry name" value="FemAB"/>
    <property type="match status" value="1"/>
</dbReference>
<dbReference type="PANTHER" id="PTHR36174">
    <property type="entry name" value="LIPID II:GLYCINE GLYCYLTRANSFERASE"/>
    <property type="match status" value="1"/>
</dbReference>
<evidence type="ECO:0000256" key="12">
    <source>
        <dbReference type="ARBA" id="ARBA00047483"/>
    </source>
</evidence>
<dbReference type="PATRIC" id="fig|87541.4.peg.567"/>
<proteinExistence type="inferred from homology"/>
<accession>A0A133Y2T8</accession>
<dbReference type="OrthoDB" id="2303924at2"/>
<sequence>MKFVELSSEDFDQWIKKLGKSNHLQSIDMAHLKEKRGRKIHFVGLEDDHHQVLEAALLAALPTRVGKAYEIEGWLPSSAENSETVSAFLKALQTYVKNNGGIFLLIKPDVPYVVTDVRGENPKFQNESLIEIFQKAGYSYHKLDLRPEFAGFDWNYKKDLKGVDPSKSEKSYLKGAQQSLKQAHHYPTVVREITGLEEMPRFYACYEKTCHRLGISPKEYIYFEQVYQTMGDRAQFILAEIDFKAYQEKLQNRRQVLKEELDALEADLALNPNSRKKNNQHREILSQYEAQGKRLVDAKEWIDQATEEKTVLAVALFIISPYELTYLYSGANEEYSLINAPYLIQDQTIRLALDKKIPVYNFLGISEPFDENNGLFRFKVSFNGYAERTMGTFTWSPHPTFLKVYEKVKRLLGRYDN</sequence>
<gene>
    <name evidence="13" type="ORF">HMPREF3187_00565</name>
</gene>
<dbReference type="InterPro" id="IPR003447">
    <property type="entry name" value="FEMABX"/>
</dbReference>
<evidence type="ECO:0000313" key="13">
    <source>
        <dbReference type="EMBL" id="KXB37490.1"/>
    </source>
</evidence>
<dbReference type="GO" id="GO:0009252">
    <property type="term" value="P:peptidoglycan biosynthetic process"/>
    <property type="evidence" value="ECO:0007669"/>
    <property type="project" value="UniProtKB-KW"/>
</dbReference>
<dbReference type="GO" id="GO:0071555">
    <property type="term" value="P:cell wall organization"/>
    <property type="evidence" value="ECO:0007669"/>
    <property type="project" value="UniProtKB-KW"/>
</dbReference>
<comment type="caution">
    <text evidence="13">The sequence shown here is derived from an EMBL/GenBank/DDBJ whole genome shotgun (WGS) entry which is preliminary data.</text>
</comment>
<dbReference type="Gene3D" id="1.20.58.90">
    <property type="match status" value="1"/>
</dbReference>
<keyword evidence="4" id="KW-0963">Cytoplasm</keyword>
<evidence type="ECO:0000256" key="4">
    <source>
        <dbReference type="ARBA" id="ARBA00022490"/>
    </source>
</evidence>
<evidence type="ECO:0000256" key="9">
    <source>
        <dbReference type="ARBA" id="ARBA00023316"/>
    </source>
</evidence>
<evidence type="ECO:0000313" key="14">
    <source>
        <dbReference type="Proteomes" id="UP000070422"/>
    </source>
</evidence>
<dbReference type="GO" id="GO:0008360">
    <property type="term" value="P:regulation of cell shape"/>
    <property type="evidence" value="ECO:0007669"/>
    <property type="project" value="UniProtKB-KW"/>
</dbReference>
<keyword evidence="5" id="KW-0808">Transferase</keyword>
<organism evidence="13 14">
    <name type="scientific">Aerococcus christensenii</name>
    <dbReference type="NCBI Taxonomy" id="87541"/>
    <lineage>
        <taxon>Bacteria</taxon>
        <taxon>Bacillati</taxon>
        <taxon>Bacillota</taxon>
        <taxon>Bacilli</taxon>
        <taxon>Lactobacillales</taxon>
        <taxon>Aerococcaceae</taxon>
        <taxon>Aerococcus</taxon>
    </lineage>
</organism>
<keyword evidence="9" id="KW-0961">Cell wall biogenesis/degradation</keyword>
<name>A0A133Y2T8_9LACT</name>
<dbReference type="AlphaFoldDB" id="A0A133Y2T8"/>
<evidence type="ECO:0000256" key="2">
    <source>
        <dbReference type="ARBA" id="ARBA00012466"/>
    </source>
</evidence>
<evidence type="ECO:0000256" key="3">
    <source>
        <dbReference type="ARBA" id="ARBA00016236"/>
    </source>
</evidence>
<dbReference type="GO" id="GO:0000166">
    <property type="term" value="F:nucleotide binding"/>
    <property type="evidence" value="ECO:0007669"/>
    <property type="project" value="InterPro"/>
</dbReference>
<dbReference type="InterPro" id="IPR050644">
    <property type="entry name" value="PG_Glycine_Bridge_Synth"/>
</dbReference>
<dbReference type="PROSITE" id="PS51191">
    <property type="entry name" value="FEMABX"/>
    <property type="match status" value="1"/>
</dbReference>
<evidence type="ECO:0000256" key="10">
    <source>
        <dbReference type="ARBA" id="ARBA00030706"/>
    </source>
</evidence>
<evidence type="ECO:0000256" key="1">
    <source>
        <dbReference type="ARBA" id="ARBA00009943"/>
    </source>
</evidence>
<reference evidence="13 14" key="1">
    <citation type="submission" date="2016-01" db="EMBL/GenBank/DDBJ databases">
        <authorList>
            <person name="Oliw E.H."/>
        </authorList>
    </citation>
    <scope>NUCLEOTIDE SEQUENCE [LARGE SCALE GENOMIC DNA]</scope>
    <source>
        <strain evidence="13 14">KA00635</strain>
    </source>
</reference>
<comment type="catalytic activity">
    <reaction evidence="12">
        <text>beta-D-GlcNAc-(1-&gt;4)-Mur2Ac(oyl-L-Ala-D-isoglutaminyl-L-Lys-(N(6)-Gly)-D-Ala-D-Ala)-di-trans,octa-cis-undecaprenyl diphosphate + 2 glycyl-tRNA(Gly) = MurNAc-L-Ala-D-isoglutaminyl-L-Lys-(N(6)-tri-Gly)-D-Ala-D-Ala-diphospho-di-trans,octa-cis-undecaprenyl-GlcNAc + 2 tRNA(Gly) + 2 H(+)</text>
        <dbReference type="Rhea" id="RHEA:30439"/>
        <dbReference type="Rhea" id="RHEA-COMP:9664"/>
        <dbReference type="Rhea" id="RHEA-COMP:9683"/>
        <dbReference type="ChEBI" id="CHEBI:15378"/>
        <dbReference type="ChEBI" id="CHEBI:62234"/>
        <dbReference type="ChEBI" id="CHEBI:62235"/>
        <dbReference type="ChEBI" id="CHEBI:78442"/>
        <dbReference type="ChEBI" id="CHEBI:78522"/>
        <dbReference type="EC" id="2.3.2.17"/>
    </reaction>
</comment>
<keyword evidence="7" id="KW-0573">Peptidoglycan synthesis</keyword>
<keyword evidence="8" id="KW-0012">Acyltransferase</keyword>
<evidence type="ECO:0000256" key="8">
    <source>
        <dbReference type="ARBA" id="ARBA00023315"/>
    </source>
</evidence>
<dbReference type="EMBL" id="LSCQ01000026">
    <property type="protein sequence ID" value="KXB37490.1"/>
    <property type="molecule type" value="Genomic_DNA"/>
</dbReference>
<dbReference type="InterPro" id="IPR010978">
    <property type="entry name" value="tRNA-bd_arm"/>
</dbReference>
<dbReference type="Proteomes" id="UP000070422">
    <property type="component" value="Unassembled WGS sequence"/>
</dbReference>
<dbReference type="GO" id="GO:0016755">
    <property type="term" value="F:aminoacyltransferase activity"/>
    <property type="evidence" value="ECO:0007669"/>
    <property type="project" value="InterPro"/>
</dbReference>
<dbReference type="InterPro" id="IPR016181">
    <property type="entry name" value="Acyl_CoA_acyltransferase"/>
</dbReference>